<dbReference type="RefSeq" id="WP_105750026.1">
    <property type="nucleotide sequence ID" value="NZ_PQVP01000006.1"/>
</dbReference>
<sequence>MENAKEIFDRLMQTTIDEALLADAIELYAQHEFSNDADQEEFVDTYSDEQYQPIVKGAVLDVVVAIVAAHEVANDETYRTVVNMLDCEEENEVIGRMKHVMLDKMTEDAVGDLPESLSEDRFRERVAYFQRCIG</sequence>
<dbReference type="AlphaFoldDB" id="A0A2S5DM93"/>
<evidence type="ECO:0000313" key="1">
    <source>
        <dbReference type="EMBL" id="POZ80204.1"/>
    </source>
</evidence>
<protein>
    <submittedName>
        <fullName evidence="1">Uncharacterized protein</fullName>
    </submittedName>
</protein>
<name>A0A2S5DM93_9BURK</name>
<comment type="caution">
    <text evidence="1">The sequence shown here is derived from an EMBL/GenBank/DDBJ whole genome shotgun (WGS) entry which is preliminary data.</text>
</comment>
<proteinExistence type="predicted"/>
<dbReference type="EMBL" id="PQVP01000006">
    <property type="protein sequence ID" value="POZ80204.1"/>
    <property type="molecule type" value="Genomic_DNA"/>
</dbReference>
<evidence type="ECO:0000313" key="2">
    <source>
        <dbReference type="Proteomes" id="UP000238655"/>
    </source>
</evidence>
<organism evidence="1 2">
    <name type="scientific">Burkholderia contaminans</name>
    <dbReference type="NCBI Taxonomy" id="488447"/>
    <lineage>
        <taxon>Bacteria</taxon>
        <taxon>Pseudomonadati</taxon>
        <taxon>Pseudomonadota</taxon>
        <taxon>Betaproteobacteria</taxon>
        <taxon>Burkholderiales</taxon>
        <taxon>Burkholderiaceae</taxon>
        <taxon>Burkholderia</taxon>
        <taxon>Burkholderia cepacia complex</taxon>
    </lineage>
</organism>
<reference evidence="1 2" key="1">
    <citation type="submission" date="2018-01" db="EMBL/GenBank/DDBJ databases">
        <title>Successful Treatment of Persistent Burkholderia cepacia Bacteremia with Ceftazidime-Avibactam.</title>
        <authorList>
            <person name="Tamma P."/>
            <person name="Fan Y."/>
            <person name="Bergman Y."/>
            <person name="Sick-Samuels A."/>
            <person name="Hsu A."/>
            <person name="Timp W."/>
            <person name="Simner P."/>
        </authorList>
    </citation>
    <scope>NUCLEOTIDE SEQUENCE [LARGE SCALE GENOMIC DNA]</scope>
    <source>
        <strain evidence="1 2">170816</strain>
    </source>
</reference>
<dbReference type="Proteomes" id="UP000238655">
    <property type="component" value="Unassembled WGS sequence"/>
</dbReference>
<accession>A0A2S5DM93</accession>
<gene>
    <name evidence="1" type="ORF">C3743_40210</name>
</gene>